<organism evidence="1 2">
    <name type="scientific">Trichogramma brassicae</name>
    <dbReference type="NCBI Taxonomy" id="86971"/>
    <lineage>
        <taxon>Eukaryota</taxon>
        <taxon>Metazoa</taxon>
        <taxon>Ecdysozoa</taxon>
        <taxon>Arthropoda</taxon>
        <taxon>Hexapoda</taxon>
        <taxon>Insecta</taxon>
        <taxon>Pterygota</taxon>
        <taxon>Neoptera</taxon>
        <taxon>Endopterygota</taxon>
        <taxon>Hymenoptera</taxon>
        <taxon>Apocrita</taxon>
        <taxon>Proctotrupomorpha</taxon>
        <taxon>Chalcidoidea</taxon>
        <taxon>Trichogrammatidae</taxon>
        <taxon>Trichogramma</taxon>
    </lineage>
</organism>
<dbReference type="AlphaFoldDB" id="A0A6H5IGH3"/>
<dbReference type="EMBL" id="CADCXV010000794">
    <property type="protein sequence ID" value="CAB0035623.1"/>
    <property type="molecule type" value="Genomic_DNA"/>
</dbReference>
<reference evidence="1 2" key="1">
    <citation type="submission" date="2020-02" db="EMBL/GenBank/DDBJ databases">
        <authorList>
            <person name="Ferguson B K."/>
        </authorList>
    </citation>
    <scope>NUCLEOTIDE SEQUENCE [LARGE SCALE GENOMIC DNA]</scope>
</reference>
<name>A0A6H5IGH3_9HYME</name>
<proteinExistence type="predicted"/>
<gene>
    <name evidence="1" type="ORF">TBRA_LOCUS7514</name>
</gene>
<evidence type="ECO:0000313" key="2">
    <source>
        <dbReference type="Proteomes" id="UP000479190"/>
    </source>
</evidence>
<protein>
    <submittedName>
        <fullName evidence="1">Uncharacterized protein</fullName>
    </submittedName>
</protein>
<keyword evidence="2" id="KW-1185">Reference proteome</keyword>
<sequence length="305" mass="34880">MSWDFPTKTCWTSSLSLGESTDRRASQSLKNRSLIALYVLPWMITNTKIITSQEVAIQLIGLCRNYAIEHSRRSFNSNLISCAANKGSFRTRIPQSLVAAASYTGEYPGAELRRSSADDESTKAETWCARVYTIQRSGLCSIQTWPDGKLTARVCALLYIRSQQRRPLDVGLHAQDFDNLTITNVHDFNEDPNIYPSLTTNSSKAPPTCIAKTQKSISERSNWKASEWLIWLYYSLPCLEGLYPRKYSNHLALFVWGRLGWSISPQSFQSQRYRHLRGRLPGQRRRIRQVAGTVTVHRRMHRDPC</sequence>
<dbReference type="OrthoDB" id="7697666at2759"/>
<accession>A0A6H5IGH3</accession>
<evidence type="ECO:0000313" key="1">
    <source>
        <dbReference type="EMBL" id="CAB0035623.1"/>
    </source>
</evidence>
<dbReference type="Proteomes" id="UP000479190">
    <property type="component" value="Unassembled WGS sequence"/>
</dbReference>